<name>A0A061R141_9CHLO</name>
<comment type="similarity">
    <text evidence="2 7">Belongs to the group II decarboxylase family.</text>
</comment>
<organism evidence="8">
    <name type="scientific">Tetraselmis sp. GSL018</name>
    <dbReference type="NCBI Taxonomy" id="582737"/>
    <lineage>
        <taxon>Eukaryota</taxon>
        <taxon>Viridiplantae</taxon>
        <taxon>Chlorophyta</taxon>
        <taxon>core chlorophytes</taxon>
        <taxon>Chlorodendrophyceae</taxon>
        <taxon>Chlorodendrales</taxon>
        <taxon>Chlorodendraceae</taxon>
        <taxon>Tetraselmis</taxon>
    </lineage>
</organism>
<evidence type="ECO:0000256" key="6">
    <source>
        <dbReference type="PIRSR" id="PIRSR602129-50"/>
    </source>
</evidence>
<feature type="modified residue" description="N6-(pyridoxal phosphate)lysine" evidence="6">
    <location>
        <position position="334"/>
    </location>
</feature>
<dbReference type="GO" id="GO:0030170">
    <property type="term" value="F:pyridoxal phosphate binding"/>
    <property type="evidence" value="ECO:0007669"/>
    <property type="project" value="InterPro"/>
</dbReference>
<protein>
    <submittedName>
        <fullName evidence="8">Histidine decarboxylase</fullName>
    </submittedName>
</protein>
<evidence type="ECO:0000256" key="1">
    <source>
        <dbReference type="ARBA" id="ARBA00001933"/>
    </source>
</evidence>
<dbReference type="SUPFAM" id="SSF53383">
    <property type="entry name" value="PLP-dependent transferases"/>
    <property type="match status" value="1"/>
</dbReference>
<evidence type="ECO:0000256" key="5">
    <source>
        <dbReference type="ARBA" id="ARBA00023239"/>
    </source>
</evidence>
<accession>A0A061R141</accession>
<keyword evidence="4 6" id="KW-0663">Pyridoxal phosphate</keyword>
<sequence length="508" mass="56293">MPPLESIPAESMCPSEPVLVDCSSRGSLPSGQNKVLNTSNVFGSTAFKDVAGGLWQATPVAKGGAACNSSNDRLDNSSSSRISENFATGLPVMDVSDYLTQEEREKRVDEIVEAYKEKLRFRTEHHMGYPYNLDFDYGPLETLTKFSINNLGDPFIESNYGVHSREFEVGVLQWFAKLWDIDEEGYWGYITNCGTEGNLHGILVGRENLPDGILYTSKETHYSVAKAARMYRMDLVEIETLPSGEINYDVLEEELKANFGRPAILNVNIGTTVKGAVDDLDRVLDILHRTGYSEDRFYIHCDGALFGLMIPFVKSAPMVTFKKPIGSISVSGHKFIGSPVPCGVVMTRQRHIMALSSNVEYLNSRDATIMGSRNGHAPIYMWYTLSKKGYEGMRKDVEKCLRNAHVLKSMLESAGIKTMLNPLSSTVVFERPEDTAFVRKWQLACEGEVAHVVVMPNISVEKLQHFVTELIESRASAALGRANAVAEDALKIERNLLAQHKAAALGSQ</sequence>
<dbReference type="PROSITE" id="PS00392">
    <property type="entry name" value="DDC_GAD_HDC_YDC"/>
    <property type="match status" value="1"/>
</dbReference>
<keyword evidence="3" id="KW-0210">Decarboxylase</keyword>
<proteinExistence type="inferred from homology"/>
<dbReference type="Gene3D" id="3.90.1150.10">
    <property type="entry name" value="Aspartate Aminotransferase, domain 1"/>
    <property type="match status" value="1"/>
</dbReference>
<dbReference type="InterPro" id="IPR051151">
    <property type="entry name" value="Group_II_Decarboxylase"/>
</dbReference>
<keyword evidence="5 7" id="KW-0456">Lyase</keyword>
<dbReference type="PANTHER" id="PTHR46101">
    <property type="match status" value="1"/>
</dbReference>
<evidence type="ECO:0000256" key="7">
    <source>
        <dbReference type="RuleBase" id="RU000382"/>
    </source>
</evidence>
<dbReference type="GO" id="GO:0016831">
    <property type="term" value="F:carboxy-lyase activity"/>
    <property type="evidence" value="ECO:0007669"/>
    <property type="project" value="UniProtKB-KW"/>
</dbReference>
<comment type="cofactor">
    <cofactor evidence="1 6 7">
        <name>pyridoxal 5'-phosphate</name>
        <dbReference type="ChEBI" id="CHEBI:597326"/>
    </cofactor>
</comment>
<dbReference type="InterPro" id="IPR015422">
    <property type="entry name" value="PyrdxlP-dep_Trfase_small"/>
</dbReference>
<gene>
    <name evidence="8" type="primary">HDC</name>
    <name evidence="8" type="ORF">TSPGSL018_18242</name>
</gene>
<evidence type="ECO:0000256" key="3">
    <source>
        <dbReference type="ARBA" id="ARBA00022793"/>
    </source>
</evidence>
<dbReference type="InterPro" id="IPR002129">
    <property type="entry name" value="PyrdxlP-dep_de-COase"/>
</dbReference>
<dbReference type="GO" id="GO:0019752">
    <property type="term" value="P:carboxylic acid metabolic process"/>
    <property type="evidence" value="ECO:0007669"/>
    <property type="project" value="InterPro"/>
</dbReference>
<reference evidence="8" key="1">
    <citation type="submission" date="2014-05" db="EMBL/GenBank/DDBJ databases">
        <title>The transcriptome of the halophilic microalga Tetraselmis sp. GSL018 isolated from the Great Salt Lake, Utah.</title>
        <authorList>
            <person name="Jinkerson R.E."/>
            <person name="D'Adamo S."/>
            <person name="Posewitz M.C."/>
        </authorList>
    </citation>
    <scope>NUCLEOTIDE SEQUENCE</scope>
    <source>
        <strain evidence="8">GSL018</strain>
    </source>
</reference>
<dbReference type="InterPro" id="IPR015421">
    <property type="entry name" value="PyrdxlP-dep_Trfase_major"/>
</dbReference>
<dbReference type="InterPro" id="IPR015424">
    <property type="entry name" value="PyrdxlP-dep_Trfase"/>
</dbReference>
<evidence type="ECO:0000313" key="8">
    <source>
        <dbReference type="EMBL" id="JAC64469.1"/>
    </source>
</evidence>
<dbReference type="InterPro" id="IPR021115">
    <property type="entry name" value="Pyridoxal-P_BS"/>
</dbReference>
<evidence type="ECO:0000256" key="4">
    <source>
        <dbReference type="ARBA" id="ARBA00022898"/>
    </source>
</evidence>
<dbReference type="NCBIfam" id="NF002748">
    <property type="entry name" value="PRK02769.1"/>
    <property type="match status" value="1"/>
</dbReference>
<dbReference type="PANTHER" id="PTHR46101:SF2">
    <property type="entry name" value="SERINE DECARBOXYLASE"/>
    <property type="match status" value="1"/>
</dbReference>
<dbReference type="EMBL" id="GBEZ01022369">
    <property type="protein sequence ID" value="JAC64469.1"/>
    <property type="molecule type" value="Transcribed_RNA"/>
</dbReference>
<dbReference type="Pfam" id="PF00282">
    <property type="entry name" value="Pyridoxal_deC"/>
    <property type="match status" value="1"/>
</dbReference>
<dbReference type="Gene3D" id="3.40.640.10">
    <property type="entry name" value="Type I PLP-dependent aspartate aminotransferase-like (Major domain)"/>
    <property type="match status" value="1"/>
</dbReference>
<evidence type="ECO:0000256" key="2">
    <source>
        <dbReference type="ARBA" id="ARBA00009533"/>
    </source>
</evidence>
<dbReference type="AlphaFoldDB" id="A0A061R141"/>